<dbReference type="Pfam" id="PF06835">
    <property type="entry name" value="LptC"/>
    <property type="match status" value="1"/>
</dbReference>
<dbReference type="InterPro" id="IPR026265">
    <property type="entry name" value="LptC"/>
</dbReference>
<evidence type="ECO:0000256" key="5">
    <source>
        <dbReference type="ARBA" id="ARBA00023136"/>
    </source>
</evidence>
<proteinExistence type="inferred from homology"/>
<accession>A0A060H9Y5</accession>
<keyword evidence="1 6" id="KW-1003">Cell membrane</keyword>
<comment type="subcellular location">
    <subcellularLocation>
        <location evidence="6">Cell inner membrane</location>
        <topology evidence="6">Single-pass membrane protein</topology>
    </subcellularLocation>
</comment>
<dbReference type="HAMAP" id="MF_01915">
    <property type="entry name" value="LPS_assembly_LptC"/>
    <property type="match status" value="1"/>
</dbReference>
<dbReference type="PANTHER" id="PTHR37481:SF1">
    <property type="entry name" value="LIPOPOLYSACCHARIDE EXPORT SYSTEM PROTEIN LPTC"/>
    <property type="match status" value="1"/>
</dbReference>
<organism evidence="7 8">
    <name type="scientific">Xylella fastidiosa subsp. sandyi Ann-1</name>
    <dbReference type="NCBI Taxonomy" id="155920"/>
    <lineage>
        <taxon>Bacteria</taxon>
        <taxon>Pseudomonadati</taxon>
        <taxon>Pseudomonadota</taxon>
        <taxon>Gammaproteobacteria</taxon>
        <taxon>Lysobacterales</taxon>
        <taxon>Lysobacteraceae</taxon>
        <taxon>Xylella</taxon>
    </lineage>
</organism>
<dbReference type="GO" id="GO:0030288">
    <property type="term" value="C:outer membrane-bounded periplasmic space"/>
    <property type="evidence" value="ECO:0007669"/>
    <property type="project" value="TreeGrafter"/>
</dbReference>
<comment type="function">
    <text evidence="6">Involved in the assembly of lipopolysaccharide (LPS). Required for the translocation of LPS from the inner membrane to the outer membrane. Facilitates the transfer of LPS from the inner membrane to the periplasmic protein LptA. Could be a docking site for LptA.</text>
</comment>
<dbReference type="Gene3D" id="2.60.450.10">
    <property type="entry name" value="Lipopolysaccharide (LPS) transport protein A like domain"/>
    <property type="match status" value="1"/>
</dbReference>
<dbReference type="PANTHER" id="PTHR37481">
    <property type="entry name" value="LIPOPOLYSACCHARIDE EXPORT SYSTEM PROTEIN LPTC"/>
    <property type="match status" value="1"/>
</dbReference>
<dbReference type="KEGG" id="xfs:D934_04715"/>
<dbReference type="AlphaFoldDB" id="A0A060H9Y5"/>
<sequence length="189" mass="21309">MSWRSILNIMLLLAAIVSGWSAWHQRKHTQATPLRDIAADYTLQDFKLVALDTQTGKESLTLLGQQMQHNQTDSSAEVTAPLFMIPDQARQHWTLQAQTGWINKDGTLLRLRHDVKGDSPTDLGQLPTTFRTQSLDIYPNHHLAKTTDAVTITHQGIIQTGVGFEVNTKTQQYKFNSKVNTRYEPSAAR</sequence>
<dbReference type="RefSeq" id="WP_020850898.1">
    <property type="nucleotide sequence ID" value="NZ_CP006696.1"/>
</dbReference>
<dbReference type="PATRIC" id="fig|155920.8.peg.1129"/>
<evidence type="ECO:0000313" key="8">
    <source>
        <dbReference type="Proteomes" id="UP000027215"/>
    </source>
</evidence>
<comment type="similarity">
    <text evidence="6">Belongs to the LptC family.</text>
</comment>
<gene>
    <name evidence="6" type="primary">lptC</name>
    <name evidence="7" type="ORF">D934_04715</name>
</gene>
<evidence type="ECO:0000256" key="4">
    <source>
        <dbReference type="ARBA" id="ARBA00022989"/>
    </source>
</evidence>
<evidence type="ECO:0000256" key="6">
    <source>
        <dbReference type="HAMAP-Rule" id="MF_01915"/>
    </source>
</evidence>
<reference evidence="7 8" key="1">
    <citation type="submission" date="2013-08" db="EMBL/GenBank/DDBJ databases">
        <authorList>
            <person name="Stouthamer R."/>
            <person name="Nunney L."/>
        </authorList>
    </citation>
    <scope>NUCLEOTIDE SEQUENCE [LARGE SCALE GENOMIC DNA]</scope>
    <source>
        <strain evidence="8">ann-1</strain>
    </source>
</reference>
<dbReference type="GO" id="GO:0005886">
    <property type="term" value="C:plasma membrane"/>
    <property type="evidence" value="ECO:0007669"/>
    <property type="project" value="UniProtKB-SubCell"/>
</dbReference>
<keyword evidence="3 6" id="KW-0812">Transmembrane</keyword>
<dbReference type="InterPro" id="IPR052363">
    <property type="entry name" value="LPS_export_LptC"/>
</dbReference>
<keyword evidence="2 6" id="KW-0997">Cell inner membrane</keyword>
<comment type="subunit">
    <text evidence="6">Component of the lipopolysaccharide transport and assembly complex. Interacts with LptA and the LptBFG transporter complex.</text>
</comment>
<dbReference type="GO" id="GO:0043165">
    <property type="term" value="P:Gram-negative-bacterium-type cell outer membrane assembly"/>
    <property type="evidence" value="ECO:0007669"/>
    <property type="project" value="UniProtKB-UniRule"/>
</dbReference>
<evidence type="ECO:0000256" key="1">
    <source>
        <dbReference type="ARBA" id="ARBA00022475"/>
    </source>
</evidence>
<keyword evidence="5 6" id="KW-0472">Membrane</keyword>
<evidence type="ECO:0000313" key="7">
    <source>
        <dbReference type="EMBL" id="AIC09742.1"/>
    </source>
</evidence>
<name>A0A060H9Y5_XYLFS</name>
<dbReference type="GO" id="GO:0015221">
    <property type="term" value="F:lipopolysaccharide transmembrane transporter activity"/>
    <property type="evidence" value="ECO:0007669"/>
    <property type="project" value="InterPro"/>
</dbReference>
<evidence type="ECO:0000256" key="3">
    <source>
        <dbReference type="ARBA" id="ARBA00022692"/>
    </source>
</evidence>
<dbReference type="HOGENOM" id="CLU_122432_0_0_6"/>
<keyword evidence="4 6" id="KW-1133">Transmembrane helix</keyword>
<dbReference type="Proteomes" id="UP000027215">
    <property type="component" value="Chromosome"/>
</dbReference>
<evidence type="ECO:0000256" key="2">
    <source>
        <dbReference type="ARBA" id="ARBA00022519"/>
    </source>
</evidence>
<dbReference type="InterPro" id="IPR010664">
    <property type="entry name" value="LipoPS_assembly_LptC-rel"/>
</dbReference>
<dbReference type="GO" id="GO:0017089">
    <property type="term" value="F:glycolipid transfer activity"/>
    <property type="evidence" value="ECO:0007669"/>
    <property type="project" value="TreeGrafter"/>
</dbReference>
<dbReference type="EMBL" id="CP006696">
    <property type="protein sequence ID" value="AIC09742.1"/>
    <property type="molecule type" value="Genomic_DNA"/>
</dbReference>
<protein>
    <recommendedName>
        <fullName evidence="6">Lipopolysaccharide export system protein LptC</fullName>
    </recommendedName>
</protein>
<dbReference type="NCBIfam" id="TIGR04409">
    <property type="entry name" value="LptC_YrbK"/>
    <property type="match status" value="1"/>
</dbReference>